<comment type="caution">
    <text evidence="1">The sequence shown here is derived from an EMBL/GenBank/DDBJ whole genome shotgun (WGS) entry which is preliminary data.</text>
</comment>
<keyword evidence="2" id="KW-1185">Reference proteome</keyword>
<name>A0ACC3AAU3_9EURO</name>
<protein>
    <submittedName>
        <fullName evidence="1">Altered inheritance of mitochondria protein 6</fullName>
    </submittedName>
</protein>
<dbReference type="Proteomes" id="UP001172386">
    <property type="component" value="Unassembled WGS sequence"/>
</dbReference>
<accession>A0ACC3AAU3</accession>
<reference evidence="1" key="1">
    <citation type="submission" date="2022-10" db="EMBL/GenBank/DDBJ databases">
        <title>Culturing micro-colonial fungi from biological soil crusts in the Mojave desert and describing Neophaeococcomyces mojavensis, and introducing the new genera and species Taxawa tesnikishii.</title>
        <authorList>
            <person name="Kurbessoian T."/>
            <person name="Stajich J.E."/>
        </authorList>
    </citation>
    <scope>NUCLEOTIDE SEQUENCE</scope>
    <source>
        <strain evidence="1">JES_112</strain>
    </source>
</reference>
<sequence>MRGSNKPAPEDIEVFRNCVDAAVRHSPHSHLSLLTTSSGLIEFVILATGLIRAFFPDEFDNVYESWRHRRPADPRSHWPTDYTADTLPVRCHSHNDYWRTVPLKSAIRAGCTGVEADVWLYGDELYVGHSTSSLTPQRTFRSLYIDPLVELLERQNPNTTFHAILDNPRNGVFDTDAEETLVLLVDFKTDGQELWRYVSEQLEPLRSRHYLTYFNGTSVIKGPITVVVTGNAPFNRVIEDMVYRDMFFDAPLELLGSLAPVTDFDLPLAEAVFDPVEERAYLAAYRNLTLSESTSDVKSDVSNQGQGHSGAAPTNPAIYTPFNSYYASVSFASTIGPVLPFLRRSQRHKIRQQIAGAHAQGLKVRYWNTPGWPRGLRNYIWRVLVVEGVDYLNVDDLRGATMGNWGEPQRGRRWGLAGWDAWGGGWGASARSHAND</sequence>
<evidence type="ECO:0000313" key="2">
    <source>
        <dbReference type="Proteomes" id="UP001172386"/>
    </source>
</evidence>
<proteinExistence type="predicted"/>
<gene>
    <name evidence="1" type="primary">AIM6_1</name>
    <name evidence="1" type="ORF">H2198_003921</name>
</gene>
<evidence type="ECO:0000313" key="1">
    <source>
        <dbReference type="EMBL" id="KAJ9658083.1"/>
    </source>
</evidence>
<dbReference type="EMBL" id="JAPDRQ010000055">
    <property type="protein sequence ID" value="KAJ9658083.1"/>
    <property type="molecule type" value="Genomic_DNA"/>
</dbReference>
<organism evidence="1 2">
    <name type="scientific">Neophaeococcomyces mojaviensis</name>
    <dbReference type="NCBI Taxonomy" id="3383035"/>
    <lineage>
        <taxon>Eukaryota</taxon>
        <taxon>Fungi</taxon>
        <taxon>Dikarya</taxon>
        <taxon>Ascomycota</taxon>
        <taxon>Pezizomycotina</taxon>
        <taxon>Eurotiomycetes</taxon>
        <taxon>Chaetothyriomycetidae</taxon>
        <taxon>Chaetothyriales</taxon>
        <taxon>Chaetothyriales incertae sedis</taxon>
        <taxon>Neophaeococcomyces</taxon>
    </lineage>
</organism>